<dbReference type="AlphaFoldDB" id="A0A024S4R0"/>
<dbReference type="HOGENOM" id="CLU_767392_0_0_1"/>
<feature type="region of interest" description="Disordered" evidence="1">
    <location>
        <begin position="1"/>
        <end position="28"/>
    </location>
</feature>
<gene>
    <name evidence="2" type="ORF">M419DRAFT_87171</name>
</gene>
<dbReference type="Proteomes" id="UP000024376">
    <property type="component" value="Unassembled WGS sequence"/>
</dbReference>
<evidence type="ECO:0000256" key="1">
    <source>
        <dbReference type="SAM" id="MobiDB-lite"/>
    </source>
</evidence>
<dbReference type="KEGG" id="trr:M419DRAFT_87171"/>
<reference evidence="3" key="1">
    <citation type="journal article" date="2013" name="Ind. Biotechnol.">
        <title>Comparative genomics analysis of Trichoderma reesei strains.</title>
        <authorList>
            <person name="Koike H."/>
            <person name="Aerts A."/>
            <person name="LaButti K."/>
            <person name="Grigoriev I.V."/>
            <person name="Baker S.E."/>
        </authorList>
    </citation>
    <scope>NUCLEOTIDE SEQUENCE [LARGE SCALE GENOMIC DNA]</scope>
    <source>
        <strain evidence="3">ATCC 56765 / BCRC 32924 / NRRL 11460 / Rut C-30</strain>
    </source>
</reference>
<evidence type="ECO:0000313" key="2">
    <source>
        <dbReference type="EMBL" id="ETR99201.1"/>
    </source>
</evidence>
<proteinExistence type="predicted"/>
<evidence type="ECO:0000313" key="3">
    <source>
        <dbReference type="Proteomes" id="UP000024376"/>
    </source>
</evidence>
<sequence>MYYARSPARSAEQSRIRTKQESSAIGTRGSTKVGSIFAVPERRAKADAAAPSPSLGEFGLDLSQIGQMGWMEFASSKAQAVRLQQAAAVGPMYLVYTSAAQQSIAVGETGACRRATNRLACAATDTPGWRLFVGVETAKTELGPLTIKRLSRAHGYLGPLVRLWSQKLPVGGESEAITMHERKVRWASVKSGHSSQRSGYLCSWAPEQGRGGDGADRLSTQWHHAQAVTAATGATKEVLRSCCALHAHLPPLTTSGIWPLAVGAGWPTAKVVASPYSQSLLTHSQTLVDWRCSGQSPILEALEPMMTSLAPARPVSSIDQANRRARRSYVSYVISIEAVASRVPDFALDVGKLQSTEAISR</sequence>
<organism evidence="2 3">
    <name type="scientific">Hypocrea jecorina (strain ATCC 56765 / BCRC 32924 / NRRL 11460 / Rut C-30)</name>
    <name type="common">Trichoderma reesei</name>
    <dbReference type="NCBI Taxonomy" id="1344414"/>
    <lineage>
        <taxon>Eukaryota</taxon>
        <taxon>Fungi</taxon>
        <taxon>Dikarya</taxon>
        <taxon>Ascomycota</taxon>
        <taxon>Pezizomycotina</taxon>
        <taxon>Sordariomycetes</taxon>
        <taxon>Hypocreomycetidae</taxon>
        <taxon>Hypocreales</taxon>
        <taxon>Hypocreaceae</taxon>
        <taxon>Trichoderma</taxon>
    </lineage>
</organism>
<name>A0A024S4R0_HYPJR</name>
<dbReference type="OrthoDB" id="10571863at2759"/>
<dbReference type="EMBL" id="KI911158">
    <property type="protein sequence ID" value="ETR99201.1"/>
    <property type="molecule type" value="Genomic_DNA"/>
</dbReference>
<accession>A0A024S4R0</accession>
<protein>
    <submittedName>
        <fullName evidence="2">Uncharacterized protein</fullName>
    </submittedName>
</protein>